<evidence type="ECO:0000313" key="1">
    <source>
        <dbReference type="EMBL" id="CAG9183580.1"/>
    </source>
</evidence>
<name>A0ABM8XTA9_9BURK</name>
<proteinExistence type="predicted"/>
<accession>A0ABM8XTA9</accession>
<reference evidence="1 2" key="1">
    <citation type="submission" date="2021-08" db="EMBL/GenBank/DDBJ databases">
        <authorList>
            <person name="Peeters C."/>
        </authorList>
    </citation>
    <scope>NUCLEOTIDE SEQUENCE [LARGE SCALE GENOMIC DNA]</scope>
    <source>
        <strain evidence="1 2">LMG 23994</strain>
    </source>
</reference>
<dbReference type="Proteomes" id="UP000701702">
    <property type="component" value="Unassembled WGS sequence"/>
</dbReference>
<gene>
    <name evidence="1" type="ORF">LMG23994_05174</name>
</gene>
<evidence type="ECO:0000313" key="2">
    <source>
        <dbReference type="Proteomes" id="UP000701702"/>
    </source>
</evidence>
<dbReference type="EMBL" id="CAJZAF010000035">
    <property type="protein sequence ID" value="CAG9183580.1"/>
    <property type="molecule type" value="Genomic_DNA"/>
</dbReference>
<protein>
    <submittedName>
        <fullName evidence="1">Uncharacterized protein</fullName>
    </submittedName>
</protein>
<organism evidence="1 2">
    <name type="scientific">Cupriavidus pinatubonensis</name>
    <dbReference type="NCBI Taxonomy" id="248026"/>
    <lineage>
        <taxon>Bacteria</taxon>
        <taxon>Pseudomonadati</taxon>
        <taxon>Pseudomonadota</taxon>
        <taxon>Betaproteobacteria</taxon>
        <taxon>Burkholderiales</taxon>
        <taxon>Burkholderiaceae</taxon>
        <taxon>Cupriavidus</taxon>
    </lineage>
</organism>
<sequence length="192" mass="20396">MTAILPPSKWHGILAALRDPSQRKTRKGEVPWTTDFGVSVHCAWASGPISPTSAARIPSYGAGWPTRCFCLRHRCCSMSRVSSRVRCNSTWPSNPIAAPGAAWLVPSAIPAVSGSGAAAVCCPIETSIFAITAAHTCTTASARGPTANEAECPDLTRCLKFSGRGVVNSVCLCLWCSTCRRRTLDFGGRSVR</sequence>
<keyword evidence="2" id="KW-1185">Reference proteome</keyword>
<comment type="caution">
    <text evidence="1">The sequence shown here is derived from an EMBL/GenBank/DDBJ whole genome shotgun (WGS) entry which is preliminary data.</text>
</comment>